<dbReference type="STRING" id="1044.EH31_09530"/>
<dbReference type="InterPro" id="IPR012349">
    <property type="entry name" value="Split_barrel_FMN-bd"/>
</dbReference>
<name>A0A074MC40_ERYLO</name>
<gene>
    <name evidence="1" type="ORF">EH31_09530</name>
</gene>
<dbReference type="Gene3D" id="2.30.110.10">
    <property type="entry name" value="Electron Transport, Fmn-binding Protein, Chain A"/>
    <property type="match status" value="1"/>
</dbReference>
<comment type="caution">
    <text evidence="1">The sequence shown here is derived from an EMBL/GenBank/DDBJ whole genome shotgun (WGS) entry which is preliminary data.</text>
</comment>
<evidence type="ECO:0000313" key="1">
    <source>
        <dbReference type="EMBL" id="KEO90320.1"/>
    </source>
</evidence>
<protein>
    <submittedName>
        <fullName evidence="1">Negative transcriptional regulator</fullName>
    </submittedName>
</protein>
<dbReference type="eggNOG" id="COG2808">
    <property type="taxonomic scope" value="Bacteria"/>
</dbReference>
<accession>A0A074MC40</accession>
<dbReference type="PANTHER" id="PTHR35802">
    <property type="entry name" value="PROTEASE SYNTHASE AND SPORULATION PROTEIN PAI 2"/>
    <property type="match status" value="1"/>
</dbReference>
<dbReference type="SUPFAM" id="SSF50475">
    <property type="entry name" value="FMN-binding split barrel"/>
    <property type="match status" value="1"/>
</dbReference>
<dbReference type="Pfam" id="PF04299">
    <property type="entry name" value="FMN_bind_2"/>
    <property type="match status" value="1"/>
</dbReference>
<organism evidence="1 2">
    <name type="scientific">Erythrobacter longus</name>
    <dbReference type="NCBI Taxonomy" id="1044"/>
    <lineage>
        <taxon>Bacteria</taxon>
        <taxon>Pseudomonadati</taxon>
        <taxon>Pseudomonadota</taxon>
        <taxon>Alphaproteobacteria</taxon>
        <taxon>Sphingomonadales</taxon>
        <taxon>Erythrobacteraceae</taxon>
        <taxon>Erythrobacter/Porphyrobacter group</taxon>
        <taxon>Erythrobacter</taxon>
    </lineage>
</organism>
<dbReference type="Proteomes" id="UP000027647">
    <property type="component" value="Unassembled WGS sequence"/>
</dbReference>
<dbReference type="InterPro" id="IPR007396">
    <property type="entry name" value="TR_PAI2-type"/>
</dbReference>
<dbReference type="EMBL" id="JMIW01000003">
    <property type="protein sequence ID" value="KEO90320.1"/>
    <property type="molecule type" value="Genomic_DNA"/>
</dbReference>
<keyword evidence="2" id="KW-1185">Reference proteome</keyword>
<dbReference type="PIRSF" id="PIRSF010372">
    <property type="entry name" value="PaiB"/>
    <property type="match status" value="1"/>
</dbReference>
<dbReference type="OrthoDB" id="9794948at2"/>
<reference evidence="1 2" key="1">
    <citation type="submission" date="2014-04" db="EMBL/GenBank/DDBJ databases">
        <title>A comprehensive comparison of genomes of Erythrobacter spp. strains.</title>
        <authorList>
            <person name="Zheng Q."/>
        </authorList>
    </citation>
    <scope>NUCLEOTIDE SEQUENCE [LARGE SCALE GENOMIC DNA]</scope>
    <source>
        <strain evidence="1 2">DSM 6997</strain>
    </source>
</reference>
<dbReference type="AlphaFoldDB" id="A0A074MC40"/>
<proteinExistence type="predicted"/>
<dbReference type="RefSeq" id="WP_034959776.1">
    <property type="nucleotide sequence ID" value="NZ_JMIW01000003.1"/>
</dbReference>
<sequence>MHPNPAYRHNDQALHEKLISEVAFGTVFLTTPDGPRASHVPVLAYGHDDLRFHLARTNALTPHLEGARALITINGPDGYVSPRWYDNRDTVPTWDYAALELEGTVERLSDEALETLLHDVITTFEGCLEGEPWLASESSETVWSGLFKGIAGFSLKVEERRPTFKLSQRKNADERARITAGVKPELARWMREVSE</sequence>
<evidence type="ECO:0000313" key="2">
    <source>
        <dbReference type="Proteomes" id="UP000027647"/>
    </source>
</evidence>
<dbReference type="PANTHER" id="PTHR35802:SF1">
    <property type="entry name" value="PROTEASE SYNTHASE AND SPORULATION PROTEIN PAI 2"/>
    <property type="match status" value="1"/>
</dbReference>